<proteinExistence type="inferred from homology"/>
<dbReference type="AlphaFoldDB" id="A0A365XT73"/>
<protein>
    <submittedName>
        <fullName evidence="3">Short-chain dehydrogenase</fullName>
    </submittedName>
</protein>
<evidence type="ECO:0000256" key="2">
    <source>
        <dbReference type="ARBA" id="ARBA00023002"/>
    </source>
</evidence>
<evidence type="ECO:0000256" key="1">
    <source>
        <dbReference type="ARBA" id="ARBA00006484"/>
    </source>
</evidence>
<reference evidence="3 4" key="1">
    <citation type="submission" date="2018-05" db="EMBL/GenBank/DDBJ databases">
        <title>Chitinophaga sp. K3CV102501T nov., isolated from isolated from a monsoon evergreen broad-leaved forest soil.</title>
        <authorList>
            <person name="Lv Y."/>
        </authorList>
    </citation>
    <scope>NUCLEOTIDE SEQUENCE [LARGE SCALE GENOMIC DNA]</scope>
    <source>
        <strain evidence="3 4">GDMCC 1.1325</strain>
    </source>
</reference>
<dbReference type="PANTHER" id="PTHR43477:SF1">
    <property type="entry name" value="DIHYDROANTICAPSIN 7-DEHYDROGENASE"/>
    <property type="match status" value="1"/>
</dbReference>
<dbReference type="Proteomes" id="UP000253410">
    <property type="component" value="Unassembled WGS sequence"/>
</dbReference>
<dbReference type="OrthoDB" id="9803333at2"/>
<comment type="similarity">
    <text evidence="1">Belongs to the short-chain dehydrogenases/reductases (SDR) family.</text>
</comment>
<dbReference type="EMBL" id="QFFJ01000002">
    <property type="protein sequence ID" value="RBL88914.1"/>
    <property type="molecule type" value="Genomic_DNA"/>
</dbReference>
<evidence type="ECO:0000313" key="3">
    <source>
        <dbReference type="EMBL" id="RBL88914.1"/>
    </source>
</evidence>
<accession>A0A365XT73</accession>
<dbReference type="PANTHER" id="PTHR43477">
    <property type="entry name" value="DIHYDROANTICAPSIN 7-DEHYDROGENASE"/>
    <property type="match status" value="1"/>
</dbReference>
<dbReference type="Gene3D" id="3.40.50.720">
    <property type="entry name" value="NAD(P)-binding Rossmann-like Domain"/>
    <property type="match status" value="2"/>
</dbReference>
<dbReference type="GO" id="GO:0016491">
    <property type="term" value="F:oxidoreductase activity"/>
    <property type="evidence" value="ECO:0007669"/>
    <property type="project" value="UniProtKB-KW"/>
</dbReference>
<keyword evidence="2" id="KW-0560">Oxidoreductase</keyword>
<dbReference type="PRINTS" id="PR00081">
    <property type="entry name" value="GDHRDH"/>
</dbReference>
<name>A0A365XT73_9BACT</name>
<dbReference type="RefSeq" id="WP_113617656.1">
    <property type="nucleotide sequence ID" value="NZ_QFFJ01000002.1"/>
</dbReference>
<dbReference type="Pfam" id="PF13561">
    <property type="entry name" value="adh_short_C2"/>
    <property type="match status" value="1"/>
</dbReference>
<gene>
    <name evidence="3" type="ORF">DF182_20415</name>
</gene>
<evidence type="ECO:0000313" key="4">
    <source>
        <dbReference type="Proteomes" id="UP000253410"/>
    </source>
</evidence>
<dbReference type="SUPFAM" id="SSF51735">
    <property type="entry name" value="NAD(P)-binding Rossmann-fold domains"/>
    <property type="match status" value="1"/>
</dbReference>
<dbReference type="InterPro" id="IPR051122">
    <property type="entry name" value="SDR_DHRS6-like"/>
</dbReference>
<organism evidence="3 4">
    <name type="scientific">Chitinophaga flava</name>
    <dbReference type="NCBI Taxonomy" id="2259036"/>
    <lineage>
        <taxon>Bacteria</taxon>
        <taxon>Pseudomonadati</taxon>
        <taxon>Bacteroidota</taxon>
        <taxon>Chitinophagia</taxon>
        <taxon>Chitinophagales</taxon>
        <taxon>Chitinophagaceae</taxon>
        <taxon>Chitinophaga</taxon>
    </lineage>
</organism>
<comment type="caution">
    <text evidence="3">The sequence shown here is derived from an EMBL/GenBank/DDBJ whole genome shotgun (WGS) entry which is preliminary data.</text>
</comment>
<dbReference type="InterPro" id="IPR002347">
    <property type="entry name" value="SDR_fam"/>
</dbReference>
<dbReference type="InterPro" id="IPR036291">
    <property type="entry name" value="NAD(P)-bd_dom_sf"/>
</dbReference>
<sequence>MVRDFASQQYWALILGGSSGLGLASARKLAEKGMHLCIVHRNAGMEMEQVNADFEALRATGVQVISFNVSITNTEKRAFVLQELQQQMGAAGRVRCLLHSIAKGTLKAMTGDQALQTDDMMITLEHMAVSLHDWTQSVWQQGLFAGDARVLSFTSEGSSKAWQHYAAVSAAKASLEAISRSIALEFGPYGIRANCLQAGVTDTRSLRMIPGHEQLLAHSIARTPFQRLTTPEDVANMVYLLCKDEAAWVTGAVIPVDGGAHIH</sequence>
<keyword evidence="4" id="KW-1185">Reference proteome</keyword>